<feature type="region of interest" description="Disordered" evidence="11">
    <location>
        <begin position="904"/>
        <end position="1086"/>
    </location>
</feature>
<evidence type="ECO:0000259" key="12">
    <source>
        <dbReference type="PROSITE" id="PS50067"/>
    </source>
</evidence>
<dbReference type="PROSITE" id="PS00411">
    <property type="entry name" value="KINESIN_MOTOR_1"/>
    <property type="match status" value="1"/>
</dbReference>
<evidence type="ECO:0000256" key="3">
    <source>
        <dbReference type="ARBA" id="ARBA00022701"/>
    </source>
</evidence>
<keyword evidence="7" id="KW-0206">Cytoskeleton</keyword>
<dbReference type="InterPro" id="IPR054127">
    <property type="entry name" value="Pcf11_C"/>
</dbReference>
<feature type="compositionally biased region" description="Basic and acidic residues" evidence="11">
    <location>
        <begin position="1168"/>
        <end position="1187"/>
    </location>
</feature>
<feature type="compositionally biased region" description="Pro residues" evidence="11">
    <location>
        <begin position="1155"/>
        <end position="1164"/>
    </location>
</feature>
<sequence length="2201" mass="247751">MSHVESAKRKNQPVKVYIRQRPFNDHEVSMGYANVTQYVTNNELGLKSGLCEKRYLFDRVFGHETSQKEIYDVVVSPLISGIVSGYNCTVFAYGQTGTGKTYTMVGNHIETLEESTIGLIPRAATHVFQELDTIGSKIEYTVRISFIEIYNEEVRDLLASTVVPVKIFDDPENKGSVLMKGVKEVTVLNREEVYDWVTLGMTERQTASTNMNRNSSRSHSIFTLSVVTRQVTVDGDELIKIGKLYLVDLAGSENLGRSGSTELRAREAANINKSLLTLGKVIKALALKAQHVPYRDSKLTRILQDSLGGKTKTCMIATISAAANVWDETLSTLDYAQVARNVSNCPQVNENRKQTTLLKNLKDEIARLRKELAIARAGEGFYMSREHYDRLCDNLDTLRREISDHKTQLTQLEKKNTELQLENNVKDQELQKLVRCYDDVKRDLDEKNDRRKRDESVLEQLEKREKQLSLAANELRKMCEVSIKHEILFSKKYENQCQISLKNAEAAKNVFSVFGDSLKMFESVTRDHTERQNDSLGEVHASVACLKENAWKMCKRLSEYSKEMEDCDKENVCIDDNVLVQDLENLLPVCVSFENQKRMVEDLEKYNEAKIEDVELMTTRCVNAIKQILNDYMLCVKDVMNCQSSLIEKLKNGIANDEATSKQVFDNYKVATGQFVRGLVAKINQKFASQVDKSKELKKRYSQEIETIKCQFTTESENKISSIVGGLIAAENNQTKFVNSIRAFSDRTLEKVKREIDDNVRLVIHGGDTPGRPNYVFPQTLETSLSKSNILLKPEVAKQLMPEVAKQLLPAASREAKTKTNVGVGSRVQATTRITPVNSALVATATKPTRDPRLLRQHAEKSSNGTALTNSSSTSVSLGSKPTILDSNNKVVTITKSVRDSRIEPRLVNNKDNALPSQVKLDKSKTFPKSRQSEQKPLKPPRNKNTDTDSKSFSVKSSPNLSDSPTKSKSDKNESKSPTKSPSRHKKKDHSSGDKKSFKELKRDRDGKSHKSDSSPPAFKGVKGATKNRNYIRRNRSPSYSPEPNHQDTDLRLAGPPPEKQARLQAEQGDDKRKLPRSPKSAEVNFTAGVSLAGKVVSPQGMDVDLRQLNEVSKKRVSGDSLESGAKKSKHEVLDALFGNEDTDLRTVLPVAQPERPPTPPPPIISYSEKEKEKESPKKTSDFDAVRAKLANATGRDKIMAKSFRKKRPQEDEDLRVPPISPRSANDSMKKIIISSDDEQCIKAGTMTKEQEKQLMNKIIAQIEQQKLQEAQMRDKEESVGSLQPVSDEELDFGDEADAKFGDKDDRVSYHKFSRESRRGGSYWRGSKRRHWENPHMGAHPRPPIRPWLHQMNAWRPIGPNFGRPSSRNEFNNDFGSGQGVDGKKSPEVPPEVTVDSVNQDDIKTINIDKVPRDIRYYEETAIVFMNWDDPREISFQNGSRHVIFDDKEVYLLSFNEGYKELSINGAMHKVKLGAPTREIFIDGKPYECYFGSPGITIDLDGKMTTVKLEKPPPDVRIGTVKRTDLVAGKVNLIIDAKILVPVFLDAKVQKFVIDGETHTLKFVDALKTVLINDVPFKVEFGGLPKPITVHDKKHFIRFSVLPKGIKPGLVCIKDMEGAQIAETDDSQDGSAFASVDINEPALPVFSRKKKVEDEQDRNSNSPHFFQHFMQQNNLDVLSSVMTSSMTPSASSGGYQVENLLPTSDTQNSQSMDALPYVNPAPILPPSLNINELFQKLVATGIVATKEPELPPIYPIKPARRNPLEHLKVINFNRPETLKMRQNPLYEALYSGMQCSSCGMRFPPEQSMRYSQHLDWHFRQNRKGKKNIRVGATRRWFYSLSDWMNYIEVEDLEEKENFFDQQQMQAEGAGEDADEEVEVPSVPADPEVQETHCDVCQDKFDQFFNEDKEEWHLRNAIRVDDKTYHPVCYEDYQTSLLEPAEDSRIEDSHEDVKEKTEELNIPGLEIILDDDDDDEEPKEEEVVIDESDESKPSNEEAKEEPEEDEDDDDDDDVIIHEVVPEKIEVDDDKEYTDSLPSELPIKVEQIDDGFMDVEEGLMKIKNGGGHIKIKSEPIDPDDVALVTPPEEPASFAEPSQPTTIISSIDGNTEPVLSVPTTTASIGSKIKINISKPLPVITPKEPKEIPCDSVPSLEPVIDPSQPLPPGEEPVQLNIKPALRGVELKKLPPVQKGSELTGMCSIM</sequence>
<dbReference type="InterPro" id="IPR047149">
    <property type="entry name" value="KIF11-like"/>
</dbReference>
<dbReference type="GO" id="GO:0051231">
    <property type="term" value="P:spindle elongation"/>
    <property type="evidence" value="ECO:0007669"/>
    <property type="project" value="TreeGrafter"/>
</dbReference>
<evidence type="ECO:0000256" key="4">
    <source>
        <dbReference type="ARBA" id="ARBA00022741"/>
    </source>
</evidence>
<dbReference type="Gene3D" id="3.40.850.10">
    <property type="entry name" value="Kinesin motor domain"/>
    <property type="match status" value="1"/>
</dbReference>
<keyword evidence="6 9" id="KW-0505">Motor protein</keyword>
<dbReference type="GO" id="GO:0007018">
    <property type="term" value="P:microtubule-based movement"/>
    <property type="evidence" value="ECO:0007669"/>
    <property type="project" value="InterPro"/>
</dbReference>
<feature type="compositionally biased region" description="Acidic residues" evidence="11">
    <location>
        <begin position="1967"/>
        <end position="1988"/>
    </location>
</feature>
<evidence type="ECO:0000256" key="2">
    <source>
        <dbReference type="ARBA" id="ARBA00022490"/>
    </source>
</evidence>
<gene>
    <name evidence="13" type="ORF">Zmor_009232</name>
</gene>
<dbReference type="GO" id="GO:0090307">
    <property type="term" value="P:mitotic spindle assembly"/>
    <property type="evidence" value="ECO:0007669"/>
    <property type="project" value="TreeGrafter"/>
</dbReference>
<dbReference type="InterPro" id="IPR036961">
    <property type="entry name" value="Kinesin_motor_dom_sf"/>
</dbReference>
<dbReference type="GO" id="GO:0005876">
    <property type="term" value="C:spindle microtubule"/>
    <property type="evidence" value="ECO:0007669"/>
    <property type="project" value="TreeGrafter"/>
</dbReference>
<dbReference type="FunFam" id="3.40.850.10:FF:000019">
    <property type="entry name" value="Kinesin-like protein KIN-5D"/>
    <property type="match status" value="1"/>
</dbReference>
<dbReference type="Pfam" id="PF21936">
    <property type="entry name" value="Pcf11_C"/>
    <property type="match status" value="1"/>
</dbReference>
<keyword evidence="14" id="KW-1185">Reference proteome</keyword>
<feature type="compositionally biased region" description="Acidic residues" evidence="11">
    <location>
        <begin position="1997"/>
        <end position="2012"/>
    </location>
</feature>
<dbReference type="InterPro" id="IPR001752">
    <property type="entry name" value="Kinesin_motor_dom"/>
</dbReference>
<dbReference type="EMBL" id="JALNTZ010000003">
    <property type="protein sequence ID" value="KAJ3657429.1"/>
    <property type="molecule type" value="Genomic_DNA"/>
</dbReference>
<dbReference type="GO" id="GO:0008574">
    <property type="term" value="F:plus-end-directed microtubule motor activity"/>
    <property type="evidence" value="ECO:0007669"/>
    <property type="project" value="TreeGrafter"/>
</dbReference>
<comment type="similarity">
    <text evidence="8">Belongs to the TRAFAC class myosin-kinesin ATPase superfamily. Kinesin family. KIN-5/BimC subfamily.</text>
</comment>
<feature type="region of interest" description="Disordered" evidence="11">
    <location>
        <begin position="839"/>
        <end position="884"/>
    </location>
</feature>
<keyword evidence="3" id="KW-0493">Microtubule</keyword>
<proteinExistence type="inferred from homology"/>
<dbReference type="GO" id="GO:0005634">
    <property type="term" value="C:nucleus"/>
    <property type="evidence" value="ECO:0007669"/>
    <property type="project" value="TreeGrafter"/>
</dbReference>
<feature type="coiled-coil region" evidence="10">
    <location>
        <begin position="351"/>
        <end position="478"/>
    </location>
</feature>
<dbReference type="Proteomes" id="UP001168821">
    <property type="component" value="Unassembled WGS sequence"/>
</dbReference>
<keyword evidence="10" id="KW-0175">Coiled coil</keyword>
<feature type="compositionally biased region" description="Polar residues" evidence="11">
    <location>
        <begin position="951"/>
        <end position="965"/>
    </location>
</feature>
<dbReference type="PROSITE" id="PS50067">
    <property type="entry name" value="KINESIN_MOTOR_2"/>
    <property type="match status" value="1"/>
</dbReference>
<accession>A0AA38MII5</accession>
<feature type="domain" description="Kinesin motor" evidence="12">
    <location>
        <begin position="13"/>
        <end position="342"/>
    </location>
</feature>
<comment type="caution">
    <text evidence="13">The sequence shown here is derived from an EMBL/GenBank/DDBJ whole genome shotgun (WGS) entry which is preliminary data.</text>
</comment>
<evidence type="ECO:0000256" key="11">
    <source>
        <dbReference type="SAM" id="MobiDB-lite"/>
    </source>
</evidence>
<evidence type="ECO:0000256" key="1">
    <source>
        <dbReference type="ARBA" id="ARBA00004245"/>
    </source>
</evidence>
<dbReference type="Pfam" id="PF00225">
    <property type="entry name" value="Kinesin"/>
    <property type="match status" value="1"/>
</dbReference>
<comment type="subcellular location">
    <subcellularLocation>
        <location evidence="1">Cytoplasm</location>
        <location evidence="1">Cytoskeleton</location>
    </subcellularLocation>
</comment>
<dbReference type="SUPFAM" id="SSF52540">
    <property type="entry name" value="P-loop containing nucleoside triphosphate hydrolases"/>
    <property type="match status" value="1"/>
</dbReference>
<dbReference type="InterPro" id="IPR027417">
    <property type="entry name" value="P-loop_NTPase"/>
</dbReference>
<keyword evidence="2" id="KW-0963">Cytoplasm</keyword>
<feature type="binding site" evidence="9">
    <location>
        <begin position="94"/>
        <end position="101"/>
    </location>
    <ligand>
        <name>ATP</name>
        <dbReference type="ChEBI" id="CHEBI:30616"/>
    </ligand>
</feature>
<feature type="region of interest" description="Disordered" evidence="11">
    <location>
        <begin position="1149"/>
        <end position="1233"/>
    </location>
</feature>
<dbReference type="InterPro" id="IPR019821">
    <property type="entry name" value="Kinesin_motor_CS"/>
</dbReference>
<evidence type="ECO:0000256" key="7">
    <source>
        <dbReference type="ARBA" id="ARBA00023212"/>
    </source>
</evidence>
<evidence type="ECO:0000256" key="9">
    <source>
        <dbReference type="PROSITE-ProRule" id="PRU00283"/>
    </source>
</evidence>
<feature type="compositionally biased region" description="Basic and acidic residues" evidence="11">
    <location>
        <begin position="966"/>
        <end position="977"/>
    </location>
</feature>
<evidence type="ECO:0000256" key="5">
    <source>
        <dbReference type="ARBA" id="ARBA00022840"/>
    </source>
</evidence>
<evidence type="ECO:0000256" key="6">
    <source>
        <dbReference type="ARBA" id="ARBA00023175"/>
    </source>
</evidence>
<dbReference type="GO" id="GO:0072686">
    <property type="term" value="C:mitotic spindle"/>
    <property type="evidence" value="ECO:0007669"/>
    <property type="project" value="TreeGrafter"/>
</dbReference>
<protein>
    <recommendedName>
        <fullName evidence="12">Kinesin motor domain-containing protein</fullName>
    </recommendedName>
</protein>
<evidence type="ECO:0000256" key="8">
    <source>
        <dbReference type="ARBA" id="ARBA00034704"/>
    </source>
</evidence>
<dbReference type="PRINTS" id="PR00380">
    <property type="entry name" value="KINESINHEAVY"/>
</dbReference>
<feature type="region of interest" description="Disordered" evidence="11">
    <location>
        <begin position="1939"/>
        <end position="2014"/>
    </location>
</feature>
<feature type="compositionally biased region" description="Basic and acidic residues" evidence="11">
    <location>
        <begin position="1941"/>
        <end position="1958"/>
    </location>
</feature>
<evidence type="ECO:0000313" key="14">
    <source>
        <dbReference type="Proteomes" id="UP001168821"/>
    </source>
</evidence>
<dbReference type="GO" id="GO:0008017">
    <property type="term" value="F:microtubule binding"/>
    <property type="evidence" value="ECO:0007669"/>
    <property type="project" value="InterPro"/>
</dbReference>
<evidence type="ECO:0000313" key="13">
    <source>
        <dbReference type="EMBL" id="KAJ3657429.1"/>
    </source>
</evidence>
<dbReference type="PANTHER" id="PTHR47970">
    <property type="entry name" value="KINESIN-LIKE PROTEIN KIF11"/>
    <property type="match status" value="1"/>
</dbReference>
<feature type="compositionally biased region" description="Low complexity" evidence="11">
    <location>
        <begin position="871"/>
        <end position="880"/>
    </location>
</feature>
<dbReference type="PANTHER" id="PTHR47970:SF12">
    <property type="entry name" value="KINESIN FAMILY MEMBER 11"/>
    <property type="match status" value="1"/>
</dbReference>
<feature type="compositionally biased region" description="Basic and acidic residues" evidence="11">
    <location>
        <begin position="920"/>
        <end position="937"/>
    </location>
</feature>
<organism evidence="13 14">
    <name type="scientific">Zophobas morio</name>
    <dbReference type="NCBI Taxonomy" id="2755281"/>
    <lineage>
        <taxon>Eukaryota</taxon>
        <taxon>Metazoa</taxon>
        <taxon>Ecdysozoa</taxon>
        <taxon>Arthropoda</taxon>
        <taxon>Hexapoda</taxon>
        <taxon>Insecta</taxon>
        <taxon>Pterygota</taxon>
        <taxon>Neoptera</taxon>
        <taxon>Endopterygota</taxon>
        <taxon>Coleoptera</taxon>
        <taxon>Polyphaga</taxon>
        <taxon>Cucujiformia</taxon>
        <taxon>Tenebrionidae</taxon>
        <taxon>Zophobas</taxon>
    </lineage>
</organism>
<keyword evidence="5 9" id="KW-0067">ATP-binding</keyword>
<dbReference type="SMART" id="SM00129">
    <property type="entry name" value="KISc"/>
    <property type="match status" value="1"/>
</dbReference>
<keyword evidence="4 9" id="KW-0547">Nucleotide-binding</keyword>
<feature type="region of interest" description="Disordered" evidence="11">
    <location>
        <begin position="1267"/>
        <end position="1301"/>
    </location>
</feature>
<evidence type="ECO:0000256" key="10">
    <source>
        <dbReference type="SAM" id="Coils"/>
    </source>
</evidence>
<feature type="compositionally biased region" description="Acidic residues" evidence="11">
    <location>
        <begin position="1287"/>
        <end position="1296"/>
    </location>
</feature>
<feature type="compositionally biased region" description="Basic and acidic residues" evidence="11">
    <location>
        <begin position="990"/>
        <end position="1013"/>
    </location>
</feature>
<feature type="compositionally biased region" description="Basic and acidic residues" evidence="11">
    <location>
        <begin position="848"/>
        <end position="861"/>
    </location>
</feature>
<reference evidence="13" key="1">
    <citation type="journal article" date="2023" name="G3 (Bethesda)">
        <title>Whole genome assemblies of Zophobas morio and Tenebrio molitor.</title>
        <authorList>
            <person name="Kaur S."/>
            <person name="Stinson S.A."/>
            <person name="diCenzo G.C."/>
        </authorList>
    </citation>
    <scope>NUCLEOTIDE SEQUENCE</scope>
    <source>
        <strain evidence="13">QUZm001</strain>
    </source>
</reference>
<name>A0AA38MII5_9CUCU</name>
<dbReference type="GO" id="GO:0005524">
    <property type="term" value="F:ATP binding"/>
    <property type="evidence" value="ECO:0007669"/>
    <property type="project" value="UniProtKB-UniRule"/>
</dbReference>